<gene>
    <name evidence="4" type="ORF">MGL_0659</name>
</gene>
<proteinExistence type="predicted"/>
<dbReference type="InterPro" id="IPR035985">
    <property type="entry name" value="Ubiquitin-activating_enz"/>
</dbReference>
<dbReference type="Pfam" id="PF00899">
    <property type="entry name" value="ThiF"/>
    <property type="match status" value="1"/>
</dbReference>
<dbReference type="KEGG" id="mgl:MGL_0659"/>
<comment type="caution">
    <text evidence="4">The sequence shown here is derived from an EMBL/GenBank/DDBJ whole genome shotgun (WGS) entry which is preliminary data.</text>
</comment>
<feature type="compositionally biased region" description="Basic and acidic residues" evidence="1">
    <location>
        <begin position="457"/>
        <end position="473"/>
    </location>
</feature>
<dbReference type="Proteomes" id="UP000008837">
    <property type="component" value="Unassembled WGS sequence"/>
</dbReference>
<organism evidence="4 5">
    <name type="scientific">Malassezia globosa (strain ATCC MYA-4612 / CBS 7966)</name>
    <name type="common">Dandruff-associated fungus</name>
    <dbReference type="NCBI Taxonomy" id="425265"/>
    <lineage>
        <taxon>Eukaryota</taxon>
        <taxon>Fungi</taxon>
        <taxon>Dikarya</taxon>
        <taxon>Basidiomycota</taxon>
        <taxon>Ustilaginomycotina</taxon>
        <taxon>Malasseziomycetes</taxon>
        <taxon>Malasseziales</taxon>
        <taxon>Malasseziaceae</taxon>
        <taxon>Malassezia</taxon>
    </lineage>
</organism>
<sequence>MIQDPWRDASHTMSSAELKTLWHALNREPLMIAYFIDMRMPEHLHRIDANIYAFLDSVPAAQQALVFVDPSQHCEAPGWPLRNILTMLHVRYGIHECRVLCWKEPMGDVPHDHARSMMACLSYQHDTSDACVDCIIQRANAPSKPDAVGWERDVRGRLVPKLVALGEMLDPQFLADQAVDLNLRLMRWRMVPDLALDTIQSAEALLIGAGTLGCYVARTLLGWGVRNITLVDNGRVSFSNPVRQPLYEFHDCLDGGRPKAVAAADALRRISPGVHAQGVELAIPMPGHAVPSSLLRQTREAVESLEALIRRHDVVFVLTDSRESRWLPTLLGAAHNKVRSWRDLPCLQDHYTHTFAVSLSFTLFPVQLVINAALGYDTYVVMRHGTSSERVGCYFCSDVVAPSDSQTDRTLDQMCTVSRPGLAAIAGATAVELMVSILQHPHTQSALSETTDDDEKDSERYADTTSDGKYKPVHDESVALPHQIRGNLGSFTSHTMESQAFEQCTACSPPILSAYEHNGADLVCAACDDPSCLEHISGVQALKADVDARAVDIAWDNEHDDDD</sequence>
<dbReference type="GO" id="GO:0000407">
    <property type="term" value="C:phagophore assembly site"/>
    <property type="evidence" value="ECO:0007669"/>
    <property type="project" value="TreeGrafter"/>
</dbReference>
<dbReference type="RefSeq" id="XP_001732066.1">
    <property type="nucleotide sequence ID" value="XM_001732014.1"/>
</dbReference>
<feature type="domain" description="THIF-type NAD/FAD binding fold" evidence="2">
    <location>
        <begin position="184"/>
        <end position="445"/>
    </location>
</feature>
<dbReference type="GO" id="GO:0019778">
    <property type="term" value="F:Atg12 activating enzyme activity"/>
    <property type="evidence" value="ECO:0007669"/>
    <property type="project" value="TreeGrafter"/>
</dbReference>
<feature type="domain" description="Ubiquitin-like modifier-activating enzyme Atg7 N-terminal" evidence="3">
    <location>
        <begin position="58"/>
        <end position="169"/>
    </location>
</feature>
<dbReference type="Pfam" id="PF16420">
    <property type="entry name" value="ATG7_N"/>
    <property type="match status" value="1"/>
</dbReference>
<dbReference type="AlphaFoldDB" id="A8PUD1"/>
<evidence type="ECO:0000313" key="4">
    <source>
        <dbReference type="EMBL" id="EDP44852.1"/>
    </source>
</evidence>
<dbReference type="Gene3D" id="3.40.50.720">
    <property type="entry name" value="NAD(P)-binding Rossmann-like Domain"/>
    <property type="match status" value="1"/>
</dbReference>
<dbReference type="GO" id="GO:0019779">
    <property type="term" value="F:Atg8 activating enzyme activity"/>
    <property type="evidence" value="ECO:0007669"/>
    <property type="project" value="TreeGrafter"/>
</dbReference>
<evidence type="ECO:0000256" key="1">
    <source>
        <dbReference type="SAM" id="MobiDB-lite"/>
    </source>
</evidence>
<evidence type="ECO:0000313" key="5">
    <source>
        <dbReference type="Proteomes" id="UP000008837"/>
    </source>
</evidence>
<dbReference type="InterPro" id="IPR032197">
    <property type="entry name" value="Atg7_N"/>
</dbReference>
<dbReference type="OMA" id="WSFYYWF"/>
<protein>
    <recommendedName>
        <fullName evidence="6">Ubiquitin-like modifier-activating enzyme ATG7</fullName>
    </recommendedName>
</protein>
<name>A8PUD1_MALGO</name>
<dbReference type="VEuPathDB" id="FungiDB:MGL_0659"/>
<dbReference type="InterPro" id="IPR000594">
    <property type="entry name" value="ThiF_NAD_FAD-bd"/>
</dbReference>
<dbReference type="PANTHER" id="PTHR10953:SF3">
    <property type="entry name" value="UBIQUITIN-LIKE MODIFIER-ACTIVATING ENZYME ATG7"/>
    <property type="match status" value="1"/>
</dbReference>
<feature type="region of interest" description="Disordered" evidence="1">
    <location>
        <begin position="444"/>
        <end position="473"/>
    </location>
</feature>
<dbReference type="GO" id="GO:0032446">
    <property type="term" value="P:protein modification by small protein conjugation"/>
    <property type="evidence" value="ECO:0007669"/>
    <property type="project" value="TreeGrafter"/>
</dbReference>
<dbReference type="FunCoup" id="A8PUD1">
    <property type="interactions" value="296"/>
</dbReference>
<dbReference type="InterPro" id="IPR042523">
    <property type="entry name" value="Atg7_N_2"/>
</dbReference>
<dbReference type="STRING" id="425265.A8PUD1"/>
<dbReference type="PANTHER" id="PTHR10953">
    <property type="entry name" value="UBIQUITIN-ACTIVATING ENZYME E1"/>
    <property type="match status" value="1"/>
</dbReference>
<dbReference type="OrthoDB" id="338614at2759"/>
<dbReference type="Gene3D" id="3.40.140.100">
    <property type="entry name" value="Ubiquitin-like modifier-activating enzyme ATG7 C-terminal domain"/>
    <property type="match status" value="1"/>
</dbReference>
<dbReference type="SUPFAM" id="SSF69572">
    <property type="entry name" value="Activating enzymes of the ubiquitin-like proteins"/>
    <property type="match status" value="1"/>
</dbReference>
<evidence type="ECO:0000259" key="2">
    <source>
        <dbReference type="Pfam" id="PF00899"/>
    </source>
</evidence>
<dbReference type="InterPro" id="IPR045886">
    <property type="entry name" value="ThiF/MoeB/HesA"/>
</dbReference>
<evidence type="ECO:0008006" key="6">
    <source>
        <dbReference type="Google" id="ProtNLM"/>
    </source>
</evidence>
<dbReference type="GO" id="GO:0006995">
    <property type="term" value="P:cellular response to nitrogen starvation"/>
    <property type="evidence" value="ECO:0007669"/>
    <property type="project" value="TreeGrafter"/>
</dbReference>
<dbReference type="GO" id="GO:0000045">
    <property type="term" value="P:autophagosome assembly"/>
    <property type="evidence" value="ECO:0007669"/>
    <property type="project" value="TreeGrafter"/>
</dbReference>
<keyword evidence="5" id="KW-1185">Reference proteome</keyword>
<dbReference type="GeneID" id="5856362"/>
<dbReference type="InParanoid" id="A8PUD1"/>
<accession>A8PUD1</accession>
<dbReference type="GO" id="GO:0000422">
    <property type="term" value="P:autophagy of mitochondrion"/>
    <property type="evidence" value="ECO:0007669"/>
    <property type="project" value="TreeGrafter"/>
</dbReference>
<dbReference type="EMBL" id="AAYY01000002">
    <property type="protein sequence ID" value="EDP44852.1"/>
    <property type="molecule type" value="Genomic_DNA"/>
</dbReference>
<evidence type="ECO:0000259" key="3">
    <source>
        <dbReference type="Pfam" id="PF16420"/>
    </source>
</evidence>
<dbReference type="GO" id="GO:0034727">
    <property type="term" value="P:piecemeal microautophagy of the nucleus"/>
    <property type="evidence" value="ECO:0007669"/>
    <property type="project" value="TreeGrafter"/>
</dbReference>
<reference evidence="4 5" key="1">
    <citation type="journal article" date="2007" name="Proc. Natl. Acad. Sci. U.S.A.">
        <title>Dandruff-associated Malassezia genomes reveal convergent and divergent virulence traits shared with plant and human fungal pathogens.</title>
        <authorList>
            <person name="Xu J."/>
            <person name="Saunders C.W."/>
            <person name="Hu P."/>
            <person name="Grant R.A."/>
            <person name="Boekhout T."/>
            <person name="Kuramae E.E."/>
            <person name="Kronstad J.W."/>
            <person name="Deangelis Y.M."/>
            <person name="Reeder N.L."/>
            <person name="Johnstone K.R."/>
            <person name="Leland M."/>
            <person name="Fieno A.M."/>
            <person name="Begley W.M."/>
            <person name="Sun Y."/>
            <person name="Lacey M.P."/>
            <person name="Chaudhary T."/>
            <person name="Keough T."/>
            <person name="Chu L."/>
            <person name="Sears R."/>
            <person name="Yuan B."/>
            <person name="Dawson T.L.Jr."/>
        </authorList>
    </citation>
    <scope>NUCLEOTIDE SEQUENCE [LARGE SCALE GENOMIC DNA]</scope>
    <source>
        <strain evidence="5">ATCC MYA-4612 / CBS 7966</strain>
    </source>
</reference>